<dbReference type="SUPFAM" id="SSF54523">
    <property type="entry name" value="Pili subunits"/>
    <property type="match status" value="1"/>
</dbReference>
<evidence type="ECO:0000313" key="3">
    <source>
        <dbReference type="Proteomes" id="UP001239019"/>
    </source>
</evidence>
<name>A0ABU0W784_9GAMM</name>
<keyword evidence="3" id="KW-1185">Reference proteome</keyword>
<keyword evidence="1" id="KW-1133">Transmembrane helix</keyword>
<dbReference type="Pfam" id="PF07963">
    <property type="entry name" value="N_methyl"/>
    <property type="match status" value="1"/>
</dbReference>
<dbReference type="InterPro" id="IPR045584">
    <property type="entry name" value="Pilin-like"/>
</dbReference>
<dbReference type="RefSeq" id="WP_306728376.1">
    <property type="nucleotide sequence ID" value="NZ_JAVDDT010000004.1"/>
</dbReference>
<dbReference type="PROSITE" id="PS00409">
    <property type="entry name" value="PROKAR_NTER_METHYL"/>
    <property type="match status" value="1"/>
</dbReference>
<organism evidence="2 3">
    <name type="scientific">Natronospira bacteriovora</name>
    <dbReference type="NCBI Taxonomy" id="3069753"/>
    <lineage>
        <taxon>Bacteria</taxon>
        <taxon>Pseudomonadati</taxon>
        <taxon>Pseudomonadota</taxon>
        <taxon>Gammaproteobacteria</taxon>
        <taxon>Natronospirales</taxon>
        <taxon>Natronospiraceae</taxon>
        <taxon>Natronospira</taxon>
    </lineage>
</organism>
<dbReference type="Proteomes" id="UP001239019">
    <property type="component" value="Unassembled WGS sequence"/>
</dbReference>
<dbReference type="NCBIfam" id="TIGR02532">
    <property type="entry name" value="IV_pilin_GFxxxE"/>
    <property type="match status" value="1"/>
</dbReference>
<keyword evidence="1" id="KW-0472">Membrane</keyword>
<proteinExistence type="predicted"/>
<keyword evidence="1" id="KW-0812">Transmembrane</keyword>
<accession>A0ABU0W784</accession>
<feature type="transmembrane region" description="Helical" evidence="1">
    <location>
        <begin position="12"/>
        <end position="30"/>
    </location>
</feature>
<dbReference type="InterPro" id="IPR012902">
    <property type="entry name" value="N_methyl_site"/>
</dbReference>
<evidence type="ECO:0000256" key="1">
    <source>
        <dbReference type="SAM" id="Phobius"/>
    </source>
</evidence>
<dbReference type="EMBL" id="JAVDDT010000004">
    <property type="protein sequence ID" value="MDQ2069882.1"/>
    <property type="molecule type" value="Genomic_DNA"/>
</dbReference>
<reference evidence="2 3" key="1">
    <citation type="submission" date="2023-08" db="EMBL/GenBank/DDBJ databases">
        <title>Whole-genome sequencing of halo(alkali)philic microorganisms from hypersaline lakes.</title>
        <authorList>
            <person name="Sorokin D.Y."/>
            <person name="Abbas B."/>
            <person name="Merkel A.Y."/>
        </authorList>
    </citation>
    <scope>NUCLEOTIDE SEQUENCE [LARGE SCALE GENOMIC DNA]</scope>
    <source>
        <strain evidence="2 3">AB-CW4</strain>
    </source>
</reference>
<protein>
    <submittedName>
        <fullName evidence="2">Type II secretion system protein</fullName>
    </submittedName>
</protein>
<evidence type="ECO:0000313" key="2">
    <source>
        <dbReference type="EMBL" id="MDQ2069882.1"/>
    </source>
</evidence>
<gene>
    <name evidence="2" type="ORF">RBH19_08355</name>
</gene>
<comment type="caution">
    <text evidence="2">The sequence shown here is derived from an EMBL/GenBank/DDBJ whole genome shotgun (WGS) entry which is preliminary data.</text>
</comment>
<sequence length="192" mass="22108">MSRHPHNRGFTLLEFLLVITLVGIFFVVAIENLLPLTGEAERVSVERNRVAMDSNLRTAAAERLLRDGREAVKAMEGRNPVEWLQRPPTNYLGEKPGANPANVPPGHWYWDPEGQWLIYTVRHSRYFHSELDGPPRIRFQVEREGGEQFFALRLVSPDAYHWDSEGSELARWILRGRPDESGPQNAHEMDTR</sequence>